<comment type="caution">
    <text evidence="3">The sequence shown here is derived from an EMBL/GenBank/DDBJ whole genome shotgun (WGS) entry which is preliminary data.</text>
</comment>
<dbReference type="PANTHER" id="PTHR46268:SF15">
    <property type="entry name" value="UNIVERSAL STRESS PROTEIN HP_0031"/>
    <property type="match status" value="1"/>
</dbReference>
<dbReference type="PANTHER" id="PTHR46268">
    <property type="entry name" value="STRESS RESPONSE PROTEIN NHAX"/>
    <property type="match status" value="1"/>
</dbReference>
<protein>
    <submittedName>
        <fullName evidence="3">Universal stress protein UspA</fullName>
    </submittedName>
</protein>
<dbReference type="Gene3D" id="3.40.50.12370">
    <property type="match status" value="1"/>
</dbReference>
<proteinExistence type="inferred from homology"/>
<dbReference type="CDD" id="cd00293">
    <property type="entry name" value="USP-like"/>
    <property type="match status" value="1"/>
</dbReference>
<evidence type="ECO:0000313" key="3">
    <source>
        <dbReference type="EMBL" id="KIU15710.1"/>
    </source>
</evidence>
<gene>
    <name evidence="3" type="ORF">TL10_17625</name>
</gene>
<dbReference type="SUPFAM" id="SSF52402">
    <property type="entry name" value="Adenine nucleotide alpha hydrolases-like"/>
    <property type="match status" value="2"/>
</dbReference>
<dbReference type="STRING" id="280871.TL10_17625"/>
<sequence>MSNPRIAVAYLATPGGDDAVAVGEQIARTLGAQLDLCMVLPSDRSPLATTPGGILQREAESWLAAAAAGVQNDLTVTTHLSFDESSTAGLIAAAEAVGAEALVVGGAGGGIAGSLSLGSVVNDLVHASPIPVVIAPRGARLKRNDRIREVTCAVGTRPGAKLLLDAALRLCRDTETPLRLVSLVAVDDADDLELAQQHAQKALDQAKAFLPEGIPVSSRVATGAGVEDAVNKLGWHDGDVIMVGSSRLAQPRRLFLGSTAAKMLRVLQVPMIVVPKDEGADND</sequence>
<dbReference type="Proteomes" id="UP000032221">
    <property type="component" value="Unassembled WGS sequence"/>
</dbReference>
<dbReference type="InterPro" id="IPR006016">
    <property type="entry name" value="UspA"/>
</dbReference>
<dbReference type="AlphaFoldDB" id="A0A0D1L486"/>
<name>A0A0D1L486_9MYCO</name>
<feature type="domain" description="UspA" evidence="2">
    <location>
        <begin position="149"/>
        <end position="275"/>
    </location>
</feature>
<comment type="similarity">
    <text evidence="1">Belongs to the universal stress protein A family.</text>
</comment>
<dbReference type="PATRIC" id="fig|280871.6.peg.3648"/>
<dbReference type="RefSeq" id="WP_043986615.1">
    <property type="nucleotide sequence ID" value="NZ_JXST01000024.1"/>
</dbReference>
<reference evidence="3 4" key="1">
    <citation type="submission" date="2015-01" db="EMBL/GenBank/DDBJ databases">
        <title>Genome sequence of Mycobacterium llatzerense and Mycobacterium immunogenum recovered from brain abscess.</title>
        <authorList>
            <person name="Greninger A.L."/>
            <person name="Langelier C."/>
            <person name="Cunningham G."/>
            <person name="Chiu C.Y."/>
            <person name="Miller S."/>
        </authorList>
    </citation>
    <scope>NUCLEOTIDE SEQUENCE [LARGE SCALE GENOMIC DNA]</scope>
    <source>
        <strain evidence="3 4">CLUC14</strain>
    </source>
</reference>
<evidence type="ECO:0000313" key="4">
    <source>
        <dbReference type="Proteomes" id="UP000032221"/>
    </source>
</evidence>
<feature type="domain" description="UspA" evidence="2">
    <location>
        <begin position="5"/>
        <end position="135"/>
    </location>
</feature>
<keyword evidence="4" id="KW-1185">Reference proteome</keyword>
<accession>A0A0D1L486</accession>
<organism evidence="3 4">
    <name type="scientific">Mycolicibacterium llatzerense</name>
    <dbReference type="NCBI Taxonomy" id="280871"/>
    <lineage>
        <taxon>Bacteria</taxon>
        <taxon>Bacillati</taxon>
        <taxon>Actinomycetota</taxon>
        <taxon>Actinomycetes</taxon>
        <taxon>Mycobacteriales</taxon>
        <taxon>Mycobacteriaceae</taxon>
        <taxon>Mycolicibacterium</taxon>
    </lineage>
</organism>
<dbReference type="OrthoDB" id="5242641at2"/>
<evidence type="ECO:0000256" key="1">
    <source>
        <dbReference type="ARBA" id="ARBA00008791"/>
    </source>
</evidence>
<dbReference type="Pfam" id="PF00582">
    <property type="entry name" value="Usp"/>
    <property type="match status" value="2"/>
</dbReference>
<evidence type="ECO:0000259" key="2">
    <source>
        <dbReference type="Pfam" id="PF00582"/>
    </source>
</evidence>
<dbReference type="EMBL" id="JXST01000024">
    <property type="protein sequence ID" value="KIU15710.1"/>
    <property type="molecule type" value="Genomic_DNA"/>
</dbReference>